<evidence type="ECO:0000313" key="4">
    <source>
        <dbReference type="Proteomes" id="UP001455709"/>
    </source>
</evidence>
<sequence>MTPQETQALQNFLNQLVQVRGMVKDPQANAIITQAAAQQPDAVYLLVLRCMQQDQALNAANAQIAKLQSDLQAARRAPVPAGAPGTFLDPNAGSAAWSSAPAAPAFAAPRQAAPAPAYQQPAPAYQAAPPAYPPAAPAYQQAAPVYQQPAPAPRQGFFGGAAGGLTSGVGSFLGNVATTAAGVAAGTFLVQGIESLFSDDKPNHGAEQNYGHGGQGHAEYEQPVEQHITINNYYESDAQDDAGYQQQAQSHDDYQAVADAGDSYADDDYSEDDNATA</sequence>
<keyword evidence="4" id="KW-1185">Reference proteome</keyword>
<feature type="coiled-coil region" evidence="1">
    <location>
        <begin position="50"/>
        <end position="77"/>
    </location>
</feature>
<reference evidence="3 4" key="1">
    <citation type="submission" date="2024-05" db="EMBL/GenBank/DDBJ databases">
        <authorList>
            <person name="De Oliveira J.P."/>
            <person name="Noriler S.A."/>
            <person name="De Oliveira A.G."/>
            <person name="Sipoli D.S."/>
        </authorList>
    </citation>
    <scope>NUCLEOTIDE SEQUENCE [LARGE SCALE GENOMIC DNA]</scope>
    <source>
        <strain evidence="3 4">LABIM189</strain>
    </source>
</reference>
<protein>
    <submittedName>
        <fullName evidence="3">DUF2076 domain-containing protein</fullName>
    </submittedName>
</protein>
<comment type="caution">
    <text evidence="3">The sequence shown here is derived from an EMBL/GenBank/DDBJ whole genome shotgun (WGS) entry which is preliminary data.</text>
</comment>
<feature type="compositionally biased region" description="Acidic residues" evidence="2">
    <location>
        <begin position="264"/>
        <end position="277"/>
    </location>
</feature>
<evidence type="ECO:0000256" key="2">
    <source>
        <dbReference type="SAM" id="MobiDB-lite"/>
    </source>
</evidence>
<evidence type="ECO:0000256" key="1">
    <source>
        <dbReference type="SAM" id="Coils"/>
    </source>
</evidence>
<dbReference type="InterPro" id="IPR018648">
    <property type="entry name" value="DUF2076"/>
</dbReference>
<proteinExistence type="predicted"/>
<accession>A0ABV0F8J8</accession>
<dbReference type="Pfam" id="PF09849">
    <property type="entry name" value="DUF2076"/>
    <property type="match status" value="1"/>
</dbReference>
<organism evidence="3 4">
    <name type="scientific">Chromobacterium vaccinii</name>
    <dbReference type="NCBI Taxonomy" id="1108595"/>
    <lineage>
        <taxon>Bacteria</taxon>
        <taxon>Pseudomonadati</taxon>
        <taxon>Pseudomonadota</taxon>
        <taxon>Betaproteobacteria</taxon>
        <taxon>Neisseriales</taxon>
        <taxon>Chromobacteriaceae</taxon>
        <taxon>Chromobacterium</taxon>
    </lineage>
</organism>
<gene>
    <name evidence="3" type="ORF">ABGV49_04950</name>
</gene>
<dbReference type="EMBL" id="JBDOJC010000001">
    <property type="protein sequence ID" value="MEO2216409.1"/>
    <property type="molecule type" value="Genomic_DNA"/>
</dbReference>
<keyword evidence="1" id="KW-0175">Coiled coil</keyword>
<evidence type="ECO:0000313" key="3">
    <source>
        <dbReference type="EMBL" id="MEO2216409.1"/>
    </source>
</evidence>
<dbReference type="Proteomes" id="UP001455709">
    <property type="component" value="Unassembled WGS sequence"/>
</dbReference>
<dbReference type="RefSeq" id="WP_347369943.1">
    <property type="nucleotide sequence ID" value="NZ_JBDOJC010000001.1"/>
</dbReference>
<name>A0ABV0F8J8_9NEIS</name>
<feature type="region of interest" description="Disordered" evidence="2">
    <location>
        <begin position="233"/>
        <end position="277"/>
    </location>
</feature>